<sequence length="61" mass="7144">MIASDTFVKKTSDNKLKCRLMMPLFFYIEVKYEALRKSVEVQIAKFVFNLTIDSLAILMHI</sequence>
<accession>A0A1J1I2E7</accession>
<evidence type="ECO:0000313" key="1">
    <source>
        <dbReference type="EMBL" id="CRK94453.1"/>
    </source>
</evidence>
<protein>
    <submittedName>
        <fullName evidence="1">CLUMA_CG007960, isoform A</fullName>
    </submittedName>
</protein>
<organism evidence="1 2">
    <name type="scientific">Clunio marinus</name>
    <dbReference type="NCBI Taxonomy" id="568069"/>
    <lineage>
        <taxon>Eukaryota</taxon>
        <taxon>Metazoa</taxon>
        <taxon>Ecdysozoa</taxon>
        <taxon>Arthropoda</taxon>
        <taxon>Hexapoda</taxon>
        <taxon>Insecta</taxon>
        <taxon>Pterygota</taxon>
        <taxon>Neoptera</taxon>
        <taxon>Endopterygota</taxon>
        <taxon>Diptera</taxon>
        <taxon>Nematocera</taxon>
        <taxon>Chironomoidea</taxon>
        <taxon>Chironomidae</taxon>
        <taxon>Clunio</taxon>
    </lineage>
</organism>
<gene>
    <name evidence="1" type="ORF">CLUMA_CG007960</name>
</gene>
<reference evidence="1 2" key="1">
    <citation type="submission" date="2015-04" db="EMBL/GenBank/DDBJ databases">
        <authorList>
            <person name="Syromyatnikov M.Y."/>
            <person name="Popov V.N."/>
        </authorList>
    </citation>
    <scope>NUCLEOTIDE SEQUENCE [LARGE SCALE GENOMIC DNA]</scope>
</reference>
<keyword evidence="2" id="KW-1185">Reference proteome</keyword>
<evidence type="ECO:0000313" key="2">
    <source>
        <dbReference type="Proteomes" id="UP000183832"/>
    </source>
</evidence>
<dbReference type="Proteomes" id="UP000183832">
    <property type="component" value="Unassembled WGS sequence"/>
</dbReference>
<dbReference type="AlphaFoldDB" id="A0A1J1I2E7"/>
<dbReference type="EMBL" id="CVRI01000038">
    <property type="protein sequence ID" value="CRK94453.1"/>
    <property type="molecule type" value="Genomic_DNA"/>
</dbReference>
<name>A0A1J1I2E7_9DIPT</name>
<proteinExistence type="predicted"/>